<evidence type="ECO:0000256" key="1">
    <source>
        <dbReference type="ARBA" id="ARBA00001362"/>
    </source>
</evidence>
<evidence type="ECO:0000256" key="10">
    <source>
        <dbReference type="SAM" id="Phobius"/>
    </source>
</evidence>
<evidence type="ECO:0000313" key="12">
    <source>
        <dbReference type="Proteomes" id="UP001501166"/>
    </source>
</evidence>
<keyword evidence="10" id="KW-1133">Transmembrane helix</keyword>
<evidence type="ECO:0000256" key="7">
    <source>
        <dbReference type="ARBA" id="ARBA00023049"/>
    </source>
</evidence>
<dbReference type="PANTHER" id="PTHR43126">
    <property type="entry name" value="D-ALANYL-D-ALANINE DIPEPTIDASE"/>
    <property type="match status" value="1"/>
</dbReference>
<evidence type="ECO:0000256" key="3">
    <source>
        <dbReference type="ARBA" id="ARBA00022723"/>
    </source>
</evidence>
<keyword evidence="7" id="KW-0482">Metalloprotease</keyword>
<feature type="region of interest" description="Disordered" evidence="9">
    <location>
        <begin position="33"/>
        <end position="62"/>
    </location>
</feature>
<evidence type="ECO:0000256" key="6">
    <source>
        <dbReference type="ARBA" id="ARBA00022997"/>
    </source>
</evidence>
<dbReference type="PANTHER" id="PTHR43126:SF1">
    <property type="entry name" value="D-ALANYL-D-ALANINE DIPEPTIDASE"/>
    <property type="match status" value="1"/>
</dbReference>
<evidence type="ECO:0008006" key="13">
    <source>
        <dbReference type="Google" id="ProtNLM"/>
    </source>
</evidence>
<accession>A0ABN0XSS3</accession>
<dbReference type="Proteomes" id="UP001501166">
    <property type="component" value="Unassembled WGS sequence"/>
</dbReference>
<dbReference type="Gene3D" id="2.30.30.40">
    <property type="entry name" value="SH3 Domains"/>
    <property type="match status" value="1"/>
</dbReference>
<dbReference type="Pfam" id="PF01427">
    <property type="entry name" value="Peptidase_M15"/>
    <property type="match status" value="1"/>
</dbReference>
<keyword evidence="3" id="KW-0479">Metal-binding</keyword>
<organism evidence="11 12">
    <name type="scientific">Alkalibacterium iburiense</name>
    <dbReference type="NCBI Taxonomy" id="290589"/>
    <lineage>
        <taxon>Bacteria</taxon>
        <taxon>Bacillati</taxon>
        <taxon>Bacillota</taxon>
        <taxon>Bacilli</taxon>
        <taxon>Lactobacillales</taxon>
        <taxon>Carnobacteriaceae</taxon>
        <taxon>Alkalibacterium</taxon>
    </lineage>
</organism>
<evidence type="ECO:0000256" key="8">
    <source>
        <dbReference type="ARBA" id="ARBA00023316"/>
    </source>
</evidence>
<keyword evidence="10" id="KW-0472">Membrane</keyword>
<keyword evidence="4" id="KW-0378">Hydrolase</keyword>
<dbReference type="SUPFAM" id="SSF55166">
    <property type="entry name" value="Hedgehog/DD-peptidase"/>
    <property type="match status" value="1"/>
</dbReference>
<dbReference type="InterPro" id="IPR000755">
    <property type="entry name" value="A_A_dipeptidase"/>
</dbReference>
<reference evidence="11 12" key="1">
    <citation type="journal article" date="2019" name="Int. J. Syst. Evol. Microbiol.">
        <title>The Global Catalogue of Microorganisms (GCM) 10K type strain sequencing project: providing services to taxonomists for standard genome sequencing and annotation.</title>
        <authorList>
            <consortium name="The Broad Institute Genomics Platform"/>
            <consortium name="The Broad Institute Genome Sequencing Center for Infectious Disease"/>
            <person name="Wu L."/>
            <person name="Ma J."/>
        </authorList>
    </citation>
    <scope>NUCLEOTIDE SEQUENCE [LARGE SCALE GENOMIC DNA]</scope>
    <source>
        <strain evidence="11 12">JCM 12662</strain>
    </source>
</reference>
<dbReference type="EMBL" id="BAAACW010000165">
    <property type="protein sequence ID" value="GAA0371867.1"/>
    <property type="molecule type" value="Genomic_DNA"/>
</dbReference>
<keyword evidence="5" id="KW-0862">Zinc</keyword>
<protein>
    <recommendedName>
        <fullName evidence="13">D-alanyl-D-alanine dipeptidase</fullName>
    </recommendedName>
</protein>
<comment type="catalytic activity">
    <reaction evidence="1">
        <text>D-alanyl-D-alanine + H2O = 2 D-alanine</text>
        <dbReference type="Rhea" id="RHEA:20661"/>
        <dbReference type="ChEBI" id="CHEBI:15377"/>
        <dbReference type="ChEBI" id="CHEBI:57416"/>
        <dbReference type="ChEBI" id="CHEBI:57822"/>
        <dbReference type="EC" id="3.4.13.22"/>
    </reaction>
</comment>
<keyword evidence="12" id="KW-1185">Reference proteome</keyword>
<dbReference type="RefSeq" id="WP_343756958.1">
    <property type="nucleotide sequence ID" value="NZ_BAAACW010000165.1"/>
</dbReference>
<evidence type="ECO:0000313" key="11">
    <source>
        <dbReference type="EMBL" id="GAA0371867.1"/>
    </source>
</evidence>
<evidence type="ECO:0000256" key="2">
    <source>
        <dbReference type="ARBA" id="ARBA00022670"/>
    </source>
</evidence>
<keyword evidence="6" id="KW-0224">Dipeptidase</keyword>
<dbReference type="InterPro" id="IPR009045">
    <property type="entry name" value="Zn_M74/Hedgehog-like"/>
</dbReference>
<keyword evidence="10" id="KW-0812">Transmembrane</keyword>
<evidence type="ECO:0000256" key="5">
    <source>
        <dbReference type="ARBA" id="ARBA00022833"/>
    </source>
</evidence>
<feature type="transmembrane region" description="Helical" evidence="10">
    <location>
        <begin position="7"/>
        <end position="25"/>
    </location>
</feature>
<keyword evidence="8" id="KW-0961">Cell wall biogenesis/degradation</keyword>
<keyword evidence="2" id="KW-0645">Protease</keyword>
<sequence length="393" mass="44319">MTFKKKITVLLIFILIIIGALYFLGSQTNQSFSPRQEELEGDVNVSDNGNGDESPEESPTPALYDGKFDLPIEGAAGYTSVDIPLFVSPDRDSGRIKLLEPGTAFMILAEEGSWWEIETDESTGWIEHKYAFINLPDILTSIIYNNTNSYSSAFTSSYHAVPELTDKPLYQAKDYNERLEKEEFIMPVLYATAKKLSAAQTNALENGEGLILYETFRPFETQELIAHSIAELAEENEEVYEGLNREPWSQAWFIITNSVSNHQVGAAMDVSLVNIEAMEEVQIGDYLAPQVTSFTEHEMQTPMHELSADSVIFEERVPSDSKTAWLEQSLVDEVTEASVRLQFYMTQAGFTPIASEWWHFNDLDAVEALGEETGTGEFYLTHTINRQPRRRAD</sequence>
<comment type="caution">
    <text evidence="11">The sequence shown here is derived from an EMBL/GenBank/DDBJ whole genome shotgun (WGS) entry which is preliminary data.</text>
</comment>
<evidence type="ECO:0000256" key="4">
    <source>
        <dbReference type="ARBA" id="ARBA00022801"/>
    </source>
</evidence>
<evidence type="ECO:0000256" key="9">
    <source>
        <dbReference type="SAM" id="MobiDB-lite"/>
    </source>
</evidence>
<gene>
    <name evidence="11" type="ORF">GCM10008932_23970</name>
</gene>
<name>A0ABN0XSS3_9LACT</name>
<dbReference type="Gene3D" id="3.30.1380.10">
    <property type="match status" value="1"/>
</dbReference>
<proteinExistence type="predicted"/>